<comment type="similarity">
    <text evidence="2">Belongs to the histone-like protein H-NS family.</text>
</comment>
<dbReference type="Pfam" id="PF00816">
    <property type="entry name" value="Histone_HNS"/>
    <property type="match status" value="1"/>
</dbReference>
<protein>
    <submittedName>
        <fullName evidence="7">H-NS histone family protein</fullName>
    </submittedName>
    <submittedName>
        <fullName evidence="6">Putative trans-acting regulatory HvrA protein</fullName>
    </submittedName>
</protein>
<sequence>MDLKNLDYPALIALLGDVEKEIAAREAAEKENARRQIMDLARNYGLSIEEVLNPAKNVRKPVEAKYRNPENGQTWSGRGRKPSWITDLLAQGRTLEEFAVQ</sequence>
<evidence type="ECO:0000256" key="3">
    <source>
        <dbReference type="ARBA" id="ARBA00022490"/>
    </source>
</evidence>
<dbReference type="Proteomes" id="UP000197424">
    <property type="component" value="Chromosome"/>
</dbReference>
<dbReference type="OrthoDB" id="5297879at2"/>
<dbReference type="GO" id="GO:0003681">
    <property type="term" value="F:bent DNA binding"/>
    <property type="evidence" value="ECO:0007669"/>
    <property type="project" value="TreeGrafter"/>
</dbReference>
<reference evidence="6" key="1">
    <citation type="journal article" date="2017" name="J. Antimicrob. Chemother.">
        <title>Emergence and genomic analysis of MDR Laribacter hongkongensis strain HLGZ1 from Guangzhou, China.</title>
        <authorList>
            <person name="Wu H.K."/>
            <person name="Chen J.H."/>
            <person name="Yang L."/>
            <person name="Li A.R."/>
            <person name="Su D.H."/>
            <person name="Lin Y.P."/>
            <person name="Chen D.Q."/>
        </authorList>
    </citation>
    <scope>NUCLEOTIDE SEQUENCE</scope>
    <source>
        <strain evidence="6">HLGZ1</strain>
    </source>
</reference>
<dbReference type="GO" id="GO:0032993">
    <property type="term" value="C:protein-DNA complex"/>
    <property type="evidence" value="ECO:0007669"/>
    <property type="project" value="TreeGrafter"/>
</dbReference>
<evidence type="ECO:0000256" key="4">
    <source>
        <dbReference type="ARBA" id="ARBA00023125"/>
    </source>
</evidence>
<evidence type="ECO:0000256" key="2">
    <source>
        <dbReference type="ARBA" id="ARBA00010610"/>
    </source>
</evidence>
<dbReference type="GO" id="GO:0005829">
    <property type="term" value="C:cytosol"/>
    <property type="evidence" value="ECO:0007669"/>
    <property type="project" value="TreeGrafter"/>
</dbReference>
<dbReference type="InterPro" id="IPR037150">
    <property type="entry name" value="H-NS_C_dom_sf"/>
</dbReference>
<dbReference type="GO" id="GO:0003680">
    <property type="term" value="F:minor groove of adenine-thymine-rich DNA binding"/>
    <property type="evidence" value="ECO:0007669"/>
    <property type="project" value="TreeGrafter"/>
</dbReference>
<dbReference type="EMBL" id="CP022115">
    <property type="protein sequence ID" value="ASJ23908.1"/>
    <property type="molecule type" value="Genomic_DNA"/>
</dbReference>
<reference evidence="7 9" key="4">
    <citation type="submission" date="2021-10" db="EMBL/GenBank/DDBJ databases">
        <title>Whole-genome sequencing analysis of Laribacter hongkongensis: virulence gene profiles, carbohydrate-active enzyme prediction, and antimicrobial resistance characterization.</title>
        <authorList>
            <person name="Yuan P."/>
            <person name="Zhan Y."/>
            <person name="Chen D."/>
        </authorList>
    </citation>
    <scope>NUCLEOTIDE SEQUENCE [LARGE SCALE GENOMIC DNA]</scope>
    <source>
        <strain evidence="7 9">W67</strain>
    </source>
</reference>
<keyword evidence="4" id="KW-0238">DNA-binding</keyword>
<dbReference type="Proteomes" id="UP001200247">
    <property type="component" value="Unassembled WGS sequence"/>
</dbReference>
<dbReference type="EMBL" id="JAJAXM010000007">
    <property type="protein sequence ID" value="MCG9025368.1"/>
    <property type="molecule type" value="Genomic_DNA"/>
</dbReference>
<reference evidence="8" key="2">
    <citation type="submission" date="2017-06" db="EMBL/GenBank/DDBJ databases">
        <title>Whole genome sequence of Laribacter hongkongensis LHGZ1.</title>
        <authorList>
            <person name="Chen D."/>
            <person name="Wu H."/>
            <person name="Chen J."/>
        </authorList>
    </citation>
    <scope>NUCLEOTIDE SEQUENCE [LARGE SCALE GENOMIC DNA]</scope>
    <source>
        <strain evidence="8">LHGZ1</strain>
    </source>
</reference>
<evidence type="ECO:0000313" key="6">
    <source>
        <dbReference type="EMBL" id="ASJ23908.1"/>
    </source>
</evidence>
<dbReference type="OMA" id="NPKETWT"/>
<reference evidence="6" key="3">
    <citation type="submission" date="2017-06" db="EMBL/GenBank/DDBJ databases">
        <authorList>
            <person name="Kim H.J."/>
            <person name="Triplett B.A."/>
        </authorList>
    </citation>
    <scope>NUCLEOTIDE SEQUENCE</scope>
    <source>
        <strain evidence="6">HLGZ1</strain>
    </source>
</reference>
<dbReference type="PANTHER" id="PTHR38097:SF2">
    <property type="entry name" value="DNA-BINDING PROTEIN STPA"/>
    <property type="match status" value="1"/>
</dbReference>
<dbReference type="Gene3D" id="4.10.430.10">
    <property type="entry name" value="Histone-like protein H-NS, C-terminal domain"/>
    <property type="match status" value="1"/>
</dbReference>
<dbReference type="AlphaFoldDB" id="A0A248LGJ3"/>
<dbReference type="SMART" id="SM00528">
    <property type="entry name" value="HNS"/>
    <property type="match status" value="1"/>
</dbReference>
<evidence type="ECO:0000259" key="5">
    <source>
        <dbReference type="SMART" id="SM00528"/>
    </source>
</evidence>
<evidence type="ECO:0000313" key="9">
    <source>
        <dbReference type="Proteomes" id="UP001200247"/>
    </source>
</evidence>
<evidence type="ECO:0000313" key="8">
    <source>
        <dbReference type="Proteomes" id="UP000197424"/>
    </source>
</evidence>
<dbReference type="RefSeq" id="WP_012696442.1">
    <property type="nucleotide sequence ID" value="NZ_CP022115.1"/>
</dbReference>
<proteinExistence type="inferred from homology"/>
<dbReference type="InterPro" id="IPR027444">
    <property type="entry name" value="H-NS_C_dom"/>
</dbReference>
<dbReference type="GO" id="GO:0009295">
    <property type="term" value="C:nucleoid"/>
    <property type="evidence" value="ECO:0007669"/>
    <property type="project" value="UniProtKB-SubCell"/>
</dbReference>
<dbReference type="SUPFAM" id="SSF81273">
    <property type="entry name" value="H-NS histone-like proteins"/>
    <property type="match status" value="1"/>
</dbReference>
<feature type="domain" description="DNA-binding protein H-NS-like C-terminal" evidence="5">
    <location>
        <begin position="56"/>
        <end position="100"/>
    </location>
</feature>
<comment type="subcellular location">
    <subcellularLocation>
        <location evidence="1">Cytoplasm</location>
        <location evidence="1">Nucleoid</location>
    </subcellularLocation>
</comment>
<dbReference type="PANTHER" id="PTHR38097">
    <property type="match status" value="1"/>
</dbReference>
<evidence type="ECO:0000313" key="7">
    <source>
        <dbReference type="EMBL" id="MCG9025368.1"/>
    </source>
</evidence>
<dbReference type="GO" id="GO:0001217">
    <property type="term" value="F:DNA-binding transcription repressor activity"/>
    <property type="evidence" value="ECO:0007669"/>
    <property type="project" value="TreeGrafter"/>
</dbReference>
<dbReference type="GO" id="GO:0000976">
    <property type="term" value="F:transcription cis-regulatory region binding"/>
    <property type="evidence" value="ECO:0007669"/>
    <property type="project" value="TreeGrafter"/>
</dbReference>
<accession>A0A248LGJ3</accession>
<keyword evidence="3" id="KW-0963">Cytoplasm</keyword>
<gene>
    <name evidence="7" type="ORF">LH440_05530</name>
    <name evidence="6" type="ORF">LHGZ1_1077</name>
</gene>
<evidence type="ECO:0000256" key="1">
    <source>
        <dbReference type="ARBA" id="ARBA00004453"/>
    </source>
</evidence>
<name>A0A248LGJ3_9NEIS</name>
<organism evidence="6 8">
    <name type="scientific">Laribacter hongkongensis</name>
    <dbReference type="NCBI Taxonomy" id="168471"/>
    <lineage>
        <taxon>Bacteria</taxon>
        <taxon>Pseudomonadati</taxon>
        <taxon>Pseudomonadota</taxon>
        <taxon>Betaproteobacteria</taxon>
        <taxon>Neisseriales</taxon>
        <taxon>Aquaspirillaceae</taxon>
        <taxon>Laribacter</taxon>
    </lineage>
</organism>